<keyword evidence="1 3" id="KW-0436">Ligase</keyword>
<feature type="region of interest" description="Disordered" evidence="2">
    <location>
        <begin position="65"/>
        <end position="92"/>
    </location>
</feature>
<dbReference type="GO" id="GO:0070681">
    <property type="term" value="P:glutaminyl-tRNAGln biosynthesis via transamidation"/>
    <property type="evidence" value="ECO:0007669"/>
    <property type="project" value="TreeGrafter"/>
</dbReference>
<name>A0A1D8S552_9EURY</name>
<comment type="function">
    <text evidence="1">Allows the formation of correctly charged Asn-tRNA(Asn) or Gln-tRNA(Gln) through the transamidation of misacylated Asp-tRNA(Asn) or Glu-tRNA(Gln) in organisms which lack either or both of asparaginyl-tRNA or glutaminyl-tRNA synthetases. The reaction takes place in the presence of glutamine and ATP through an activated phospho-Asp-tRNA(Asn) or phospho-Glu-tRNA(Gln).</text>
</comment>
<comment type="catalytic activity">
    <reaction evidence="1">
        <text>L-glutamyl-tRNA(Gln) + L-glutamine + ATP + H2O = L-glutaminyl-tRNA(Gln) + L-glutamate + ADP + phosphate + H(+)</text>
        <dbReference type="Rhea" id="RHEA:17521"/>
        <dbReference type="Rhea" id="RHEA-COMP:9681"/>
        <dbReference type="Rhea" id="RHEA-COMP:9684"/>
        <dbReference type="ChEBI" id="CHEBI:15377"/>
        <dbReference type="ChEBI" id="CHEBI:15378"/>
        <dbReference type="ChEBI" id="CHEBI:29985"/>
        <dbReference type="ChEBI" id="CHEBI:30616"/>
        <dbReference type="ChEBI" id="CHEBI:43474"/>
        <dbReference type="ChEBI" id="CHEBI:58359"/>
        <dbReference type="ChEBI" id="CHEBI:78520"/>
        <dbReference type="ChEBI" id="CHEBI:78521"/>
        <dbReference type="ChEBI" id="CHEBI:456216"/>
    </reaction>
</comment>
<dbReference type="RefSeq" id="WP_070365163.1">
    <property type="nucleotide sequence ID" value="NZ_CP016070.1"/>
</dbReference>
<dbReference type="InterPro" id="IPR036113">
    <property type="entry name" value="Asp/Glu-ADT_sf_sub_c"/>
</dbReference>
<dbReference type="EC" id="6.3.5.-" evidence="1"/>
<dbReference type="AlphaFoldDB" id="A0A1D8S552"/>
<keyword evidence="1" id="KW-0067">ATP-binding</keyword>
<protein>
    <recommendedName>
        <fullName evidence="1">Aspartyl/glutamyl-tRNA(Asn/Gln) amidotransferase subunit C</fullName>
        <shortName evidence="1">Asp/Glu-ADT subunit C</shortName>
        <ecNumber evidence="1">6.3.5.-</ecNumber>
    </recommendedName>
</protein>
<sequence>MTDEPVEAADVRRVADLARVELDESAVEAFTAEFQDILGYFDALEEVPAVESEPDLVNVMRADEVQPSLSQEDALRNASESEDGRFKGPRVS</sequence>
<dbReference type="Proteomes" id="UP000186165">
    <property type="component" value="Chromosome"/>
</dbReference>
<dbReference type="PANTHER" id="PTHR15004:SF0">
    <property type="entry name" value="GLUTAMYL-TRNA(GLN) AMIDOTRANSFERASE SUBUNIT C, MITOCHONDRIAL"/>
    <property type="match status" value="1"/>
</dbReference>
<dbReference type="EMBL" id="CP016804">
    <property type="protein sequence ID" value="APE95814.1"/>
    <property type="molecule type" value="Genomic_DNA"/>
</dbReference>
<dbReference type="GeneID" id="30417900"/>
<accession>A0A1J1ACE4</accession>
<accession>A0A1D8S552</accession>
<dbReference type="GO" id="GO:0016740">
    <property type="term" value="F:transferase activity"/>
    <property type="evidence" value="ECO:0007669"/>
    <property type="project" value="UniProtKB-KW"/>
</dbReference>
<dbReference type="PANTHER" id="PTHR15004">
    <property type="entry name" value="GLUTAMYL-TRNA(GLN) AMIDOTRANSFERASE SUBUNIT C, MITOCHONDRIAL"/>
    <property type="match status" value="1"/>
</dbReference>
<evidence type="ECO:0000313" key="3">
    <source>
        <dbReference type="EMBL" id="AOW80475.1"/>
    </source>
</evidence>
<reference evidence="4" key="3">
    <citation type="journal article" date="2017" name="ISME J.">
        <title>Discovery of anaerobic lithoheterotrophic haloarchaea, ubiquitous in hypersaline habitats.</title>
        <authorList>
            <person name="Sorokin D.Y."/>
            <person name="Messina E."/>
            <person name="Smedile F."/>
            <person name="Roman P."/>
            <person name="Damste J.S.S."/>
            <person name="Ciordia S."/>
            <person name="Mena M.C."/>
            <person name="Ferrer M."/>
            <person name="Golyshin P.N."/>
            <person name="Kublanov I.V."/>
            <person name="Samarov N.I."/>
            <person name="Toshchakov S.V."/>
            <person name="La Cono V."/>
            <person name="Yakimov M.M."/>
        </authorList>
    </citation>
    <scope>NUCLEOTIDE SEQUENCE</scope>
    <source>
        <strain evidence="4">HSR6</strain>
    </source>
</reference>
<dbReference type="SUPFAM" id="SSF141000">
    <property type="entry name" value="Glu-tRNAGln amidotransferase C subunit"/>
    <property type="match status" value="1"/>
</dbReference>
<evidence type="ECO:0000313" key="6">
    <source>
        <dbReference type="Proteomes" id="UP000186165"/>
    </source>
</evidence>
<dbReference type="GO" id="GO:0006450">
    <property type="term" value="P:regulation of translational fidelity"/>
    <property type="evidence" value="ECO:0007669"/>
    <property type="project" value="InterPro"/>
</dbReference>
<dbReference type="Proteomes" id="UP000185608">
    <property type="component" value="Chromosome"/>
</dbReference>
<comment type="subunit">
    <text evidence="1">Heterotrimer of A, B and C subunits.</text>
</comment>
<dbReference type="InterPro" id="IPR003837">
    <property type="entry name" value="GatC"/>
</dbReference>
<organism evidence="3 5">
    <name type="scientific">Halodesulfurarchaeum formicicum</name>
    <dbReference type="NCBI Taxonomy" id="1873524"/>
    <lineage>
        <taxon>Archaea</taxon>
        <taxon>Methanobacteriati</taxon>
        <taxon>Methanobacteriota</taxon>
        <taxon>Stenosarchaea group</taxon>
        <taxon>Halobacteria</taxon>
        <taxon>Halobacteriales</taxon>
        <taxon>Halobacteriaceae</taxon>
        <taxon>Halodesulfurarchaeum</taxon>
    </lineage>
</organism>
<evidence type="ECO:0000313" key="5">
    <source>
        <dbReference type="Proteomes" id="UP000185608"/>
    </source>
</evidence>
<dbReference type="STRING" id="1873524.HSR6_1371"/>
<dbReference type="KEGG" id="halh:HTSR_1298"/>
<comment type="similarity">
    <text evidence="1">Belongs to the GatC family.</text>
</comment>
<dbReference type="KEGG" id="hhsr:HSR6_1371"/>
<dbReference type="GO" id="GO:0005524">
    <property type="term" value="F:ATP binding"/>
    <property type="evidence" value="ECO:0007669"/>
    <property type="project" value="UniProtKB-KW"/>
</dbReference>
<dbReference type="GO" id="GO:0050567">
    <property type="term" value="F:glutaminyl-tRNA synthase (glutamine-hydrolyzing) activity"/>
    <property type="evidence" value="ECO:0007669"/>
    <property type="project" value="UniProtKB-UniRule"/>
</dbReference>
<dbReference type="Gene3D" id="1.10.20.60">
    <property type="entry name" value="Glu-tRNAGln amidotransferase C subunit, N-terminal domain"/>
    <property type="match status" value="1"/>
</dbReference>
<keyword evidence="1" id="KW-0648">Protein biosynthesis</keyword>
<evidence type="ECO:0000256" key="1">
    <source>
        <dbReference type="HAMAP-Rule" id="MF_00122"/>
    </source>
</evidence>
<reference evidence="6" key="2">
    <citation type="submission" date="2016-08" db="EMBL/GenBank/DDBJ databases">
        <title>Discovery of first anaerobic lithoheterotrophic haloarchae widely represented in hypersaline habitats.</title>
        <authorList>
            <person name="Sorokin D.Y."/>
            <person name="Kublanov I.V."/>
            <person name="Roman P."/>
            <person name="Sinninghe Damste J.S."/>
            <person name="Golyshin P.N."/>
            <person name="Rojo D."/>
            <person name="Ciordia S."/>
            <person name="Mena Md.C."/>
            <person name="Ferrer M."/>
            <person name="Smedile F."/>
            <person name="Messina E."/>
            <person name="La Cono V."/>
            <person name="Yakimov M.M."/>
        </authorList>
    </citation>
    <scope>NUCLEOTIDE SEQUENCE [LARGE SCALE GENOMIC DNA]</scope>
    <source>
        <strain evidence="6">HSR6</strain>
    </source>
</reference>
<dbReference type="HAMAP" id="MF_00122">
    <property type="entry name" value="GatC"/>
    <property type="match status" value="1"/>
</dbReference>
<gene>
    <name evidence="1 3" type="primary">gatC</name>
    <name evidence="4" type="ORF">HSR6_1371</name>
    <name evidence="3" type="ORF">HTSR_1298</name>
</gene>
<dbReference type="EMBL" id="CP016070">
    <property type="protein sequence ID" value="AOW80475.1"/>
    <property type="molecule type" value="Genomic_DNA"/>
</dbReference>
<evidence type="ECO:0000313" key="4">
    <source>
        <dbReference type="EMBL" id="APE95814.1"/>
    </source>
</evidence>
<keyword evidence="6" id="KW-1185">Reference proteome</keyword>
<proteinExistence type="inferred from homology"/>
<evidence type="ECO:0000256" key="2">
    <source>
        <dbReference type="SAM" id="MobiDB-lite"/>
    </source>
</evidence>
<keyword evidence="1" id="KW-0547">Nucleotide-binding</keyword>
<reference evidence="3 5" key="1">
    <citation type="submission" date="2016-06" db="EMBL/GenBank/DDBJ databases">
        <title>Discovery of anaerobic lithoheterotrophic haloarchaeon capable of sulfur respiration by hydrogen and formate.</title>
        <authorList>
            <person name="Sorokin D.Y."/>
            <person name="Kublanov I.V."/>
            <person name="Roman P."/>
            <person name="Sinninghe Damste J.S."/>
            <person name="Golyshin P.N."/>
            <person name="Rojo D."/>
            <person name="Ciordia S."/>
            <person name="Mena Md.C."/>
            <person name="Ferrer M."/>
            <person name="Smedile F."/>
            <person name="Messina E."/>
            <person name="La Cono V."/>
            <person name="Yakimov M.M."/>
        </authorList>
    </citation>
    <scope>NUCLEOTIDE SEQUENCE [LARGE SCALE GENOMIC DNA]</scope>
    <source>
        <strain evidence="3 5">HTSR1</strain>
    </source>
</reference>
<dbReference type="OrthoDB" id="15210at2157"/>
<keyword evidence="3" id="KW-0808">Transferase</keyword>
<dbReference type="NCBIfam" id="TIGR00135">
    <property type="entry name" value="gatC"/>
    <property type="match status" value="1"/>
</dbReference>
<dbReference type="GO" id="GO:0006412">
    <property type="term" value="P:translation"/>
    <property type="evidence" value="ECO:0007669"/>
    <property type="project" value="UniProtKB-UniRule"/>
</dbReference>
<comment type="catalytic activity">
    <reaction evidence="1">
        <text>L-aspartyl-tRNA(Asn) + L-glutamine + ATP + H2O = L-asparaginyl-tRNA(Asn) + L-glutamate + ADP + phosphate + 2 H(+)</text>
        <dbReference type="Rhea" id="RHEA:14513"/>
        <dbReference type="Rhea" id="RHEA-COMP:9674"/>
        <dbReference type="Rhea" id="RHEA-COMP:9677"/>
        <dbReference type="ChEBI" id="CHEBI:15377"/>
        <dbReference type="ChEBI" id="CHEBI:15378"/>
        <dbReference type="ChEBI" id="CHEBI:29985"/>
        <dbReference type="ChEBI" id="CHEBI:30616"/>
        <dbReference type="ChEBI" id="CHEBI:43474"/>
        <dbReference type="ChEBI" id="CHEBI:58359"/>
        <dbReference type="ChEBI" id="CHEBI:78515"/>
        <dbReference type="ChEBI" id="CHEBI:78516"/>
        <dbReference type="ChEBI" id="CHEBI:456216"/>
    </reaction>
</comment>
<dbReference type="Pfam" id="PF02686">
    <property type="entry name" value="GatC"/>
    <property type="match status" value="1"/>
</dbReference>